<dbReference type="Proteomes" id="UP000827872">
    <property type="component" value="Linkage Group LG02"/>
</dbReference>
<comment type="caution">
    <text evidence="1">The sequence shown here is derived from an EMBL/GenBank/DDBJ whole genome shotgun (WGS) entry which is preliminary data.</text>
</comment>
<gene>
    <name evidence="1" type="ORF">K3G42_029085</name>
</gene>
<reference evidence="1" key="1">
    <citation type="submission" date="2021-08" db="EMBL/GenBank/DDBJ databases">
        <title>The first chromosome-level gecko genome reveals the dynamic sex chromosomes of Neotropical dwarf geckos (Sphaerodactylidae: Sphaerodactylus).</title>
        <authorList>
            <person name="Pinto B.J."/>
            <person name="Keating S.E."/>
            <person name="Gamble T."/>
        </authorList>
    </citation>
    <scope>NUCLEOTIDE SEQUENCE</scope>
    <source>
        <strain evidence="1">TG3544</strain>
    </source>
</reference>
<sequence length="292" mass="33233">MSLKSLPEDKEAKVTFPLTLNEHLKFQLKVNNCLGPLDVRLGRDLCGAEQDFLHKRKNVVAAALQKVLKLDQELRGLKVPVVAVMATGGGVRAMSGLCGHLHALQKLNLLDCVTYITGTSGSTWAMTNLYEDADWSQKDLVGLIHKARKYITKRKSRAFSMDALKHYDMQLQQRVQEGHSVSFNDLWSLIIDRMFHDELNDFKLSNQRQAVSVGQNPLPIYMALNVKENSQSSFEFKEWCEFSPYEVGFPKYGGFIPSENFGSEFFMGRLMKKKPESKVCFLEGNYFDKINH</sequence>
<protein>
    <submittedName>
        <fullName evidence="1">Uncharacterized protein</fullName>
    </submittedName>
</protein>
<dbReference type="EMBL" id="CM037615">
    <property type="protein sequence ID" value="KAH8014424.1"/>
    <property type="molecule type" value="Genomic_DNA"/>
</dbReference>
<keyword evidence="2" id="KW-1185">Reference proteome</keyword>
<evidence type="ECO:0000313" key="1">
    <source>
        <dbReference type="EMBL" id="KAH8014424.1"/>
    </source>
</evidence>
<accession>A0ACB8G4G5</accession>
<name>A0ACB8G4G5_9SAUR</name>
<organism evidence="1 2">
    <name type="scientific">Sphaerodactylus townsendi</name>
    <dbReference type="NCBI Taxonomy" id="933632"/>
    <lineage>
        <taxon>Eukaryota</taxon>
        <taxon>Metazoa</taxon>
        <taxon>Chordata</taxon>
        <taxon>Craniata</taxon>
        <taxon>Vertebrata</taxon>
        <taxon>Euteleostomi</taxon>
        <taxon>Lepidosauria</taxon>
        <taxon>Squamata</taxon>
        <taxon>Bifurcata</taxon>
        <taxon>Gekkota</taxon>
        <taxon>Sphaerodactylidae</taxon>
        <taxon>Sphaerodactylus</taxon>
    </lineage>
</organism>
<evidence type="ECO:0000313" key="2">
    <source>
        <dbReference type="Proteomes" id="UP000827872"/>
    </source>
</evidence>
<proteinExistence type="predicted"/>